<organism evidence="1 2">
    <name type="scientific">Bradyrhizobium japonicum</name>
    <dbReference type="NCBI Taxonomy" id="375"/>
    <lineage>
        <taxon>Bacteria</taxon>
        <taxon>Pseudomonadati</taxon>
        <taxon>Pseudomonadota</taxon>
        <taxon>Alphaproteobacteria</taxon>
        <taxon>Hyphomicrobiales</taxon>
        <taxon>Nitrobacteraceae</taxon>
        <taxon>Bradyrhizobium</taxon>
    </lineage>
</organism>
<dbReference type="Proteomes" id="UP000030377">
    <property type="component" value="Unassembled WGS sequence"/>
</dbReference>
<gene>
    <name evidence="1" type="ORF">MA20_48105</name>
</gene>
<dbReference type="AlphaFoldDB" id="A0A0A3XHS3"/>
<name>A0A0A3XHS3_BRAJP</name>
<proteinExistence type="predicted"/>
<protein>
    <submittedName>
        <fullName evidence="1">Uncharacterized protein</fullName>
    </submittedName>
</protein>
<accession>A0A0A3XHS3</accession>
<comment type="caution">
    <text evidence="1">The sequence shown here is derived from an EMBL/GenBank/DDBJ whole genome shotgun (WGS) entry which is preliminary data.</text>
</comment>
<evidence type="ECO:0000313" key="1">
    <source>
        <dbReference type="EMBL" id="KGT72814.1"/>
    </source>
</evidence>
<reference evidence="1 2" key="1">
    <citation type="submission" date="2014-09" db="EMBL/GenBank/DDBJ databases">
        <title>Draft genome of Bradyrhizobium japonicum Is-34.</title>
        <authorList>
            <person name="Tsurumaru H."/>
            <person name="Yamakawa T."/>
            <person name="Hashimoto S."/>
            <person name="Okizaki K."/>
            <person name="Kanesaki Y."/>
            <person name="Yoshikawa H."/>
            <person name="Yajima S."/>
        </authorList>
    </citation>
    <scope>NUCLEOTIDE SEQUENCE [LARGE SCALE GENOMIC DNA]</scope>
    <source>
        <strain evidence="1 2">Is-34</strain>
    </source>
</reference>
<evidence type="ECO:0000313" key="2">
    <source>
        <dbReference type="Proteomes" id="UP000030377"/>
    </source>
</evidence>
<sequence>MQTNLLLFHKCFDQAGHIFRERLCDRDLLTIAGMDKGNSDCVKRLPFDPLPASSVQIIAKQRMTDMAHVDANLMGTAGV</sequence>
<dbReference type="EMBL" id="JRPN01000151">
    <property type="protein sequence ID" value="KGT72814.1"/>
    <property type="molecule type" value="Genomic_DNA"/>
</dbReference>